<dbReference type="Pfam" id="PF02104">
    <property type="entry name" value="SURF1"/>
    <property type="match status" value="1"/>
</dbReference>
<dbReference type="InterPro" id="IPR045214">
    <property type="entry name" value="Surf1/Surf4"/>
</dbReference>
<reference evidence="8 9" key="1">
    <citation type="journal article" date="2017" name="Plant Biotechnol. J.">
        <title>A comprehensive draft genome sequence for lupin (Lupinus angustifolius), an emerging health food: insights into plant-microbe interactions and legume evolution.</title>
        <authorList>
            <person name="Hane J.K."/>
            <person name="Ming Y."/>
            <person name="Kamphuis L.G."/>
            <person name="Nelson M.N."/>
            <person name="Garg G."/>
            <person name="Atkins C.A."/>
            <person name="Bayer P.E."/>
            <person name="Bravo A."/>
            <person name="Bringans S."/>
            <person name="Cannon S."/>
            <person name="Edwards D."/>
            <person name="Foley R."/>
            <person name="Gao L.L."/>
            <person name="Harrison M.J."/>
            <person name="Huang W."/>
            <person name="Hurgobin B."/>
            <person name="Li S."/>
            <person name="Liu C.W."/>
            <person name="McGrath A."/>
            <person name="Morahan G."/>
            <person name="Murray J."/>
            <person name="Weller J."/>
            <person name="Jian J."/>
            <person name="Singh K.B."/>
        </authorList>
    </citation>
    <scope>NUCLEOTIDE SEQUENCE [LARGE SCALE GENOMIC DNA]</scope>
    <source>
        <strain evidence="9">cv. Tanjil</strain>
        <tissue evidence="8">Whole plant</tissue>
    </source>
</reference>
<evidence type="ECO:0000256" key="2">
    <source>
        <dbReference type="ARBA" id="ARBA00022692"/>
    </source>
</evidence>
<evidence type="ECO:0000256" key="1">
    <source>
        <dbReference type="ARBA" id="ARBA00004370"/>
    </source>
</evidence>
<dbReference type="Gramene" id="OIW03589">
    <property type="protein sequence ID" value="OIW03589"/>
    <property type="gene ID" value="TanjilG_05133"/>
</dbReference>
<sequence length="238" mass="26410">MASKTLFSICIIFSSYIHQAFSSDSNDLDQLLGGLKQISALHDAQCMQKLIPCKTAMNSSTIINPSPTCCIPLNEILTNNTECLCSFINNPKLLASMNVTKDDLLKLPDSCGLKADISICDKESSSSPSPTSAAPPPQLPLRLRLIPTLLFPLLLNHRIKMLEYREKRLQMEPLKFSSANPSSEELDSLEFRKVVCQGVFDDKKSIFVGPRTRSISGVTENGYYVITPLMPVHNYPDR</sequence>
<dbReference type="PANTHER" id="PTHR23427">
    <property type="entry name" value="SURFEIT LOCUS PROTEIN"/>
    <property type="match status" value="1"/>
</dbReference>
<accession>A0A1J7HPC0</accession>
<dbReference type="STRING" id="3871.A0A1J7HPC0"/>
<dbReference type="GO" id="GO:0005743">
    <property type="term" value="C:mitochondrial inner membrane"/>
    <property type="evidence" value="ECO:0007669"/>
    <property type="project" value="UniProtKB-SubCell"/>
</dbReference>
<dbReference type="PANTHER" id="PTHR23427:SF2">
    <property type="entry name" value="SURFEIT LOCUS PROTEIN 1"/>
    <property type="match status" value="1"/>
</dbReference>
<keyword evidence="5" id="KW-0999">Mitochondrion inner membrane</keyword>
<proteinExistence type="inferred from homology"/>
<dbReference type="AlphaFoldDB" id="A0A1J7HPC0"/>
<evidence type="ECO:0000256" key="6">
    <source>
        <dbReference type="SAM" id="SignalP"/>
    </source>
</evidence>
<keyword evidence="4" id="KW-0472">Membrane</keyword>
<evidence type="ECO:0000313" key="9">
    <source>
        <dbReference type="Proteomes" id="UP000188354"/>
    </source>
</evidence>
<gene>
    <name evidence="8" type="ORF">TanjilG_05133</name>
</gene>
<dbReference type="InterPro" id="IPR002994">
    <property type="entry name" value="Surf1/Shy1"/>
</dbReference>
<organism evidence="8 9">
    <name type="scientific">Lupinus angustifolius</name>
    <name type="common">Narrow-leaved blue lupine</name>
    <dbReference type="NCBI Taxonomy" id="3871"/>
    <lineage>
        <taxon>Eukaryota</taxon>
        <taxon>Viridiplantae</taxon>
        <taxon>Streptophyta</taxon>
        <taxon>Embryophyta</taxon>
        <taxon>Tracheophyta</taxon>
        <taxon>Spermatophyta</taxon>
        <taxon>Magnoliopsida</taxon>
        <taxon>eudicotyledons</taxon>
        <taxon>Gunneridae</taxon>
        <taxon>Pentapetalae</taxon>
        <taxon>rosids</taxon>
        <taxon>fabids</taxon>
        <taxon>Fabales</taxon>
        <taxon>Fabaceae</taxon>
        <taxon>Papilionoideae</taxon>
        <taxon>50 kb inversion clade</taxon>
        <taxon>genistoids sensu lato</taxon>
        <taxon>core genistoids</taxon>
        <taxon>Genisteae</taxon>
        <taxon>Lupinus</taxon>
    </lineage>
</organism>
<dbReference type="PROSITE" id="PS50895">
    <property type="entry name" value="SURF1"/>
    <property type="match status" value="1"/>
</dbReference>
<evidence type="ECO:0000256" key="5">
    <source>
        <dbReference type="RuleBase" id="RU363076"/>
    </source>
</evidence>
<dbReference type="Pfam" id="PF14368">
    <property type="entry name" value="LTP_2"/>
    <property type="match status" value="1"/>
</dbReference>
<keyword evidence="5" id="KW-0496">Mitochondrion</keyword>
<keyword evidence="6" id="KW-0732">Signal</keyword>
<dbReference type="EMBL" id="CM007370">
    <property type="protein sequence ID" value="OIW03589.1"/>
    <property type="molecule type" value="Genomic_DNA"/>
</dbReference>
<evidence type="ECO:0000256" key="3">
    <source>
        <dbReference type="ARBA" id="ARBA00022989"/>
    </source>
</evidence>
<evidence type="ECO:0000313" key="8">
    <source>
        <dbReference type="EMBL" id="OIW03589.1"/>
    </source>
</evidence>
<evidence type="ECO:0000259" key="7">
    <source>
        <dbReference type="Pfam" id="PF14368"/>
    </source>
</evidence>
<dbReference type="CDD" id="cd00010">
    <property type="entry name" value="AAI_LTSS"/>
    <property type="match status" value="1"/>
</dbReference>
<name>A0A1J7HPC0_LUPAN</name>
<protein>
    <recommendedName>
        <fullName evidence="5">SURF1-like protein</fullName>
    </recommendedName>
</protein>
<dbReference type="InterPro" id="IPR016140">
    <property type="entry name" value="Bifunc_inhib/LTP/seed_store"/>
</dbReference>
<dbReference type="Gene3D" id="1.10.110.10">
    <property type="entry name" value="Plant lipid-transfer and hydrophobic proteins"/>
    <property type="match status" value="1"/>
</dbReference>
<keyword evidence="2" id="KW-0812">Transmembrane</keyword>
<keyword evidence="3" id="KW-1133">Transmembrane helix</keyword>
<feature type="signal peptide" evidence="6">
    <location>
        <begin position="1"/>
        <end position="22"/>
    </location>
</feature>
<comment type="subcellular location">
    <subcellularLocation>
        <location evidence="1">Membrane</location>
    </subcellularLocation>
    <subcellularLocation>
        <location evidence="5">Mitochondrion inner membrane</location>
        <topology evidence="5">Multi-pass membrane protein</topology>
    </subcellularLocation>
</comment>
<comment type="function">
    <text evidence="5">Probably involved in the biogenesis of the COX complex.</text>
</comment>
<feature type="domain" description="Bifunctional inhibitor/plant lipid transfer protein/seed storage helical" evidence="7">
    <location>
        <begin position="42"/>
        <end position="120"/>
    </location>
</feature>
<evidence type="ECO:0000256" key="4">
    <source>
        <dbReference type="ARBA" id="ARBA00023136"/>
    </source>
</evidence>
<comment type="similarity">
    <text evidence="5">Belongs to the SURF1 family.</text>
</comment>
<dbReference type="Proteomes" id="UP000188354">
    <property type="component" value="Chromosome LG10"/>
</dbReference>
<keyword evidence="9" id="KW-1185">Reference proteome</keyword>
<feature type="chain" id="PRO_5013312472" description="SURF1-like protein" evidence="6">
    <location>
        <begin position="23"/>
        <end position="238"/>
    </location>
</feature>
<dbReference type="InterPro" id="IPR036312">
    <property type="entry name" value="Bifun_inhib/LTP/seed_sf"/>
</dbReference>
<dbReference type="SUPFAM" id="SSF47699">
    <property type="entry name" value="Bifunctional inhibitor/lipid-transfer protein/seed storage 2S albumin"/>
    <property type="match status" value="1"/>
</dbReference>